<keyword evidence="7" id="KW-0413">Isomerase</keyword>
<dbReference type="GO" id="GO:0005524">
    <property type="term" value="F:ATP binding"/>
    <property type="evidence" value="ECO:0007669"/>
    <property type="project" value="UniProtKB-UniRule"/>
</dbReference>
<dbReference type="PROSITE" id="PS51217">
    <property type="entry name" value="UVRD_HELICASE_CTER"/>
    <property type="match status" value="1"/>
</dbReference>
<dbReference type="InterPro" id="IPR000212">
    <property type="entry name" value="DNA_helicase_UvrD/REP"/>
</dbReference>
<dbReference type="AlphaFoldDB" id="A0A1M5TBJ7"/>
<keyword evidence="5 12" id="KW-0067">ATP-binding</keyword>
<accession>A0A1M5TBJ7</accession>
<evidence type="ECO:0000256" key="9">
    <source>
        <dbReference type="ARBA" id="ARBA00034808"/>
    </source>
</evidence>
<dbReference type="InterPro" id="IPR013986">
    <property type="entry name" value="DExx_box_DNA_helicase_dom_sf"/>
</dbReference>
<dbReference type="GO" id="GO:0043138">
    <property type="term" value="F:3'-5' DNA helicase activity"/>
    <property type="evidence" value="ECO:0007669"/>
    <property type="project" value="UniProtKB-EC"/>
</dbReference>
<keyword evidence="6" id="KW-0238">DNA-binding</keyword>
<evidence type="ECO:0000256" key="1">
    <source>
        <dbReference type="ARBA" id="ARBA00009922"/>
    </source>
</evidence>
<evidence type="ECO:0000259" key="13">
    <source>
        <dbReference type="PROSITE" id="PS51198"/>
    </source>
</evidence>
<dbReference type="InterPro" id="IPR027417">
    <property type="entry name" value="P-loop_NTPase"/>
</dbReference>
<evidence type="ECO:0000256" key="5">
    <source>
        <dbReference type="ARBA" id="ARBA00022840"/>
    </source>
</evidence>
<evidence type="ECO:0000256" key="6">
    <source>
        <dbReference type="ARBA" id="ARBA00023125"/>
    </source>
</evidence>
<dbReference type="RefSeq" id="WP_082766763.1">
    <property type="nucleotide sequence ID" value="NZ_FQXG01000003.1"/>
</dbReference>
<keyword evidence="3 12" id="KW-0378">Hydrolase</keyword>
<keyword evidence="4 12" id="KW-0347">Helicase</keyword>
<protein>
    <recommendedName>
        <fullName evidence="9">DNA 3'-5' helicase</fullName>
        <ecNumber evidence="9">5.6.2.4</ecNumber>
    </recommendedName>
    <alternativeName>
        <fullName evidence="10">DNA 3'-5' helicase II</fullName>
    </alternativeName>
</protein>
<comment type="catalytic activity">
    <reaction evidence="11">
        <text>ATP + H2O = ADP + phosphate + H(+)</text>
        <dbReference type="Rhea" id="RHEA:13065"/>
        <dbReference type="ChEBI" id="CHEBI:15377"/>
        <dbReference type="ChEBI" id="CHEBI:15378"/>
        <dbReference type="ChEBI" id="CHEBI:30616"/>
        <dbReference type="ChEBI" id="CHEBI:43474"/>
        <dbReference type="ChEBI" id="CHEBI:456216"/>
        <dbReference type="EC" id="5.6.2.4"/>
    </reaction>
</comment>
<dbReference type="EMBL" id="FQXG01000003">
    <property type="protein sequence ID" value="SHH48088.1"/>
    <property type="molecule type" value="Genomic_DNA"/>
</dbReference>
<proteinExistence type="inferred from homology"/>
<dbReference type="InterPro" id="IPR014016">
    <property type="entry name" value="UvrD-like_ATP-bd"/>
</dbReference>
<dbReference type="Gene3D" id="1.10.10.160">
    <property type="match status" value="1"/>
</dbReference>
<evidence type="ECO:0000256" key="3">
    <source>
        <dbReference type="ARBA" id="ARBA00022801"/>
    </source>
</evidence>
<reference evidence="15 16" key="1">
    <citation type="submission" date="2016-11" db="EMBL/GenBank/DDBJ databases">
        <authorList>
            <person name="Jaros S."/>
            <person name="Januszkiewicz K."/>
            <person name="Wedrychowicz H."/>
        </authorList>
    </citation>
    <scope>NUCLEOTIDE SEQUENCE [LARGE SCALE GENOMIC DNA]</scope>
    <source>
        <strain evidence="15 16">DSM 16917</strain>
    </source>
</reference>
<dbReference type="GO" id="GO:0003677">
    <property type="term" value="F:DNA binding"/>
    <property type="evidence" value="ECO:0007669"/>
    <property type="project" value="UniProtKB-KW"/>
</dbReference>
<evidence type="ECO:0000256" key="11">
    <source>
        <dbReference type="ARBA" id="ARBA00048988"/>
    </source>
</evidence>
<name>A0A1M5TBJ7_9GAMM</name>
<dbReference type="STRING" id="299255.SAMN02745129_2072"/>
<dbReference type="Proteomes" id="UP000184268">
    <property type="component" value="Unassembled WGS sequence"/>
</dbReference>
<feature type="domain" description="UvrD-like helicase ATP-binding" evidence="13">
    <location>
        <begin position="12"/>
        <end position="310"/>
    </location>
</feature>
<dbReference type="OrthoDB" id="5298826at2"/>
<dbReference type="InterPro" id="IPR014017">
    <property type="entry name" value="DNA_helicase_UvrD-like_C"/>
</dbReference>
<dbReference type="EC" id="5.6.2.4" evidence="9"/>
<dbReference type="GO" id="GO:0016887">
    <property type="term" value="F:ATP hydrolysis activity"/>
    <property type="evidence" value="ECO:0007669"/>
    <property type="project" value="RHEA"/>
</dbReference>
<evidence type="ECO:0000259" key="14">
    <source>
        <dbReference type="PROSITE" id="PS51217"/>
    </source>
</evidence>
<dbReference type="Gene3D" id="3.40.50.300">
    <property type="entry name" value="P-loop containing nucleotide triphosphate hydrolases"/>
    <property type="match status" value="2"/>
</dbReference>
<comment type="catalytic activity">
    <reaction evidence="8">
        <text>Couples ATP hydrolysis with the unwinding of duplex DNA by translocating in the 3'-5' direction.</text>
        <dbReference type="EC" id="5.6.2.4"/>
    </reaction>
</comment>
<gene>
    <name evidence="15" type="ORF">SAMN02745129_2072</name>
</gene>
<dbReference type="PROSITE" id="PS51198">
    <property type="entry name" value="UVRD_HELICASE_ATP_BIND"/>
    <property type="match status" value="1"/>
</dbReference>
<evidence type="ECO:0000313" key="16">
    <source>
        <dbReference type="Proteomes" id="UP000184268"/>
    </source>
</evidence>
<dbReference type="Gene3D" id="1.10.486.10">
    <property type="entry name" value="PCRA, domain 4"/>
    <property type="match status" value="1"/>
</dbReference>
<feature type="domain" description="UvrD-like helicase C-terminal" evidence="14">
    <location>
        <begin position="311"/>
        <end position="604"/>
    </location>
</feature>
<dbReference type="GO" id="GO:0000725">
    <property type="term" value="P:recombinational repair"/>
    <property type="evidence" value="ECO:0007669"/>
    <property type="project" value="TreeGrafter"/>
</dbReference>
<dbReference type="Pfam" id="PF00580">
    <property type="entry name" value="UvrD-helicase"/>
    <property type="match status" value="1"/>
</dbReference>
<dbReference type="CDD" id="cd17932">
    <property type="entry name" value="DEXQc_UvrD"/>
    <property type="match status" value="1"/>
</dbReference>
<evidence type="ECO:0000256" key="7">
    <source>
        <dbReference type="ARBA" id="ARBA00023235"/>
    </source>
</evidence>
<sequence>MNADNLAGDINASLNPEQRTAAECIEGPVMLVAGAGTGKTKTLIHRCATMIKSGISPINILMVTFTNKAATEMRERLREMVGDSASHITAGTFHSVVYREMLSRYPDSSYLAEQGIDMANVGIMSDADSRKLLKESFEELGLPAKAYCDEHSIGLSDLDSQMGWARSRGYSLAEYRYQRVSGNEEVNPDFALVVEELWELYSQKCRAAGGIDFDDVLVVCAHMLEREPTIADSLGQRFRYLMLDEYQDTNPVQMRIMDAIARQHRNLFVVGDEKQSIYAFRGSDIQVIIGFLGRYQDAQIINMIRNYRSAPPVIECANAIAAAMNQRVPNSDGQLLAEAKIEPTPVSYYEFGNDLREASFIAGGIAKRLKAGVTGKNIAVLYRSRPIKQELERQLIAQGIPYLLEGDTAFFQRAEVRDTVALLRFVFQPWDNMAALRVLGSVSLGVSVNKVNAGLGQDSTVYEFLQAESDKRLKTTKAGIAPRTAAAKKVRAFLDVVDRTRECYEHFDDAEVLVKFVAEIWRIFFLPRVESAAKRATASQAQESVDLRKQNVGFVLEQFQEALGRGLTAEQAIEDLVLMAQASPDMDEEQDGKVRLMTMHASKGLEYDYLYVMGADSESLSAKEAEHFNDIEENRRLFYVAVTRAKRELCVTWSCQRLQHGQTLSTEQSPFVAEVLQHTGAGVVRG</sequence>
<dbReference type="PANTHER" id="PTHR11070">
    <property type="entry name" value="UVRD / RECB / PCRA DNA HELICASE FAMILY MEMBER"/>
    <property type="match status" value="1"/>
</dbReference>
<organism evidence="15 16">
    <name type="scientific">Ferrimonas marina</name>
    <dbReference type="NCBI Taxonomy" id="299255"/>
    <lineage>
        <taxon>Bacteria</taxon>
        <taxon>Pseudomonadati</taxon>
        <taxon>Pseudomonadota</taxon>
        <taxon>Gammaproteobacteria</taxon>
        <taxon>Alteromonadales</taxon>
        <taxon>Ferrimonadaceae</taxon>
        <taxon>Ferrimonas</taxon>
    </lineage>
</organism>
<keyword evidence="16" id="KW-1185">Reference proteome</keyword>
<comment type="similarity">
    <text evidence="1">Belongs to the helicase family. UvrD subfamily.</text>
</comment>
<dbReference type="PANTHER" id="PTHR11070:SF2">
    <property type="entry name" value="ATP-DEPENDENT DNA HELICASE SRS2"/>
    <property type="match status" value="1"/>
</dbReference>
<evidence type="ECO:0000256" key="4">
    <source>
        <dbReference type="ARBA" id="ARBA00022806"/>
    </source>
</evidence>
<evidence type="ECO:0000313" key="15">
    <source>
        <dbReference type="EMBL" id="SHH48088.1"/>
    </source>
</evidence>
<evidence type="ECO:0000256" key="12">
    <source>
        <dbReference type="PROSITE-ProRule" id="PRU00560"/>
    </source>
</evidence>
<dbReference type="Pfam" id="PF13361">
    <property type="entry name" value="UvrD_C"/>
    <property type="match status" value="1"/>
</dbReference>
<evidence type="ECO:0000256" key="2">
    <source>
        <dbReference type="ARBA" id="ARBA00022741"/>
    </source>
</evidence>
<keyword evidence="2 12" id="KW-0547">Nucleotide-binding</keyword>
<evidence type="ECO:0000256" key="10">
    <source>
        <dbReference type="ARBA" id="ARBA00034923"/>
    </source>
</evidence>
<evidence type="ECO:0000256" key="8">
    <source>
        <dbReference type="ARBA" id="ARBA00034617"/>
    </source>
</evidence>
<dbReference type="SUPFAM" id="SSF52540">
    <property type="entry name" value="P-loop containing nucleoside triphosphate hydrolases"/>
    <property type="match status" value="1"/>
</dbReference>
<feature type="binding site" evidence="12">
    <location>
        <begin position="33"/>
        <end position="40"/>
    </location>
    <ligand>
        <name>ATP</name>
        <dbReference type="ChEBI" id="CHEBI:30616"/>
    </ligand>
</feature>